<dbReference type="PANTHER" id="PTHR37534">
    <property type="entry name" value="TRANSCRIPTIONAL ACTIVATOR PROTEIN UGA3"/>
    <property type="match status" value="1"/>
</dbReference>
<comment type="subcellular location">
    <subcellularLocation>
        <location evidence="1">Nucleus</location>
    </subcellularLocation>
</comment>
<accession>A0ABR4CPN7</accession>
<evidence type="ECO:0000313" key="4">
    <source>
        <dbReference type="EMBL" id="KAL2071014.1"/>
    </source>
</evidence>
<name>A0ABR4CPN7_9HELO</name>
<evidence type="ECO:0000256" key="1">
    <source>
        <dbReference type="ARBA" id="ARBA00004123"/>
    </source>
</evidence>
<dbReference type="PANTHER" id="PTHR37534:SF49">
    <property type="entry name" value="LYSINE BIOSYNTHESIS REGULATORY PROTEIN LYS14"/>
    <property type="match status" value="1"/>
</dbReference>
<feature type="region of interest" description="Disordered" evidence="3">
    <location>
        <begin position="1"/>
        <end position="31"/>
    </location>
</feature>
<reference evidence="4 5" key="1">
    <citation type="journal article" date="2024" name="Commun. Biol.">
        <title>Comparative genomic analysis of thermophilic fungi reveals convergent evolutionary adaptations and gene losses.</title>
        <authorList>
            <person name="Steindorff A.S."/>
            <person name="Aguilar-Pontes M.V."/>
            <person name="Robinson A.J."/>
            <person name="Andreopoulos B."/>
            <person name="LaButti K."/>
            <person name="Kuo A."/>
            <person name="Mondo S."/>
            <person name="Riley R."/>
            <person name="Otillar R."/>
            <person name="Haridas S."/>
            <person name="Lipzen A."/>
            <person name="Grimwood J."/>
            <person name="Schmutz J."/>
            <person name="Clum A."/>
            <person name="Reid I.D."/>
            <person name="Moisan M.C."/>
            <person name="Butler G."/>
            <person name="Nguyen T.T.M."/>
            <person name="Dewar K."/>
            <person name="Conant G."/>
            <person name="Drula E."/>
            <person name="Henrissat B."/>
            <person name="Hansel C."/>
            <person name="Singer S."/>
            <person name="Hutchinson M.I."/>
            <person name="de Vries R.P."/>
            <person name="Natvig D.O."/>
            <person name="Powell A.J."/>
            <person name="Tsang A."/>
            <person name="Grigoriev I.V."/>
        </authorList>
    </citation>
    <scope>NUCLEOTIDE SEQUENCE [LARGE SCALE GENOMIC DNA]</scope>
    <source>
        <strain evidence="4 5">CBS 494.80</strain>
    </source>
</reference>
<dbReference type="Pfam" id="PF11951">
    <property type="entry name" value="Fungal_trans_2"/>
    <property type="match status" value="1"/>
</dbReference>
<dbReference type="EMBL" id="JAZHXI010000006">
    <property type="protein sequence ID" value="KAL2071014.1"/>
    <property type="molecule type" value="Genomic_DNA"/>
</dbReference>
<protein>
    <submittedName>
        <fullName evidence="4">Uncharacterized protein</fullName>
    </submittedName>
</protein>
<keyword evidence="2" id="KW-0539">Nucleus</keyword>
<feature type="compositionally biased region" description="Polar residues" evidence="3">
    <location>
        <begin position="1"/>
        <end position="16"/>
    </location>
</feature>
<proteinExistence type="predicted"/>
<organism evidence="4 5">
    <name type="scientific">Oculimacula yallundae</name>
    <dbReference type="NCBI Taxonomy" id="86028"/>
    <lineage>
        <taxon>Eukaryota</taxon>
        <taxon>Fungi</taxon>
        <taxon>Dikarya</taxon>
        <taxon>Ascomycota</taxon>
        <taxon>Pezizomycotina</taxon>
        <taxon>Leotiomycetes</taxon>
        <taxon>Helotiales</taxon>
        <taxon>Ploettnerulaceae</taxon>
        <taxon>Oculimacula</taxon>
    </lineage>
</organism>
<dbReference type="Proteomes" id="UP001595075">
    <property type="component" value="Unassembled WGS sequence"/>
</dbReference>
<dbReference type="InterPro" id="IPR021858">
    <property type="entry name" value="Fun_TF"/>
</dbReference>
<evidence type="ECO:0000256" key="3">
    <source>
        <dbReference type="SAM" id="MobiDB-lite"/>
    </source>
</evidence>
<gene>
    <name evidence="4" type="ORF">VTL71DRAFT_14040</name>
</gene>
<sequence>MGLSVPQSKSTLSSEAARTPPPQNDSRKSSPRALAILSRRSTLIPNPLSAVAGDLPDAASHRLLRLYMDRVTPLLISLPKDLPNPFLQDVIPLAFSDTLIMNAILNVGGFELDMDASSGEIETKRLKCYGAAINELKVALTEWSTGVRHDPMRLLLATLLLCLHECLRGNEGGTLLGHLRACRFFAQEVLTAQREGYSSDLTGTLLENYAYWEMCTNFSLLIGPDDLGAACYFSAVHFNDLRHYRTFGSYFGESSALYQSIPFISQLAVDRRAELTLRCDRGCEESFLAFKRKLEHWRDDVAVTISPPGKGESAHRYSIIAGDIVRNAALIFLYSSYYQDPTYVQTLAHPIVDEAIDMLRTVIHTPWMNTLFWPMVVLGTYAVTPLQQQRILAFWPEGIPLVVRAVKMLQWVWNRDSDAYGLEGLAKVIKDHDAHIVFG</sequence>
<evidence type="ECO:0000313" key="5">
    <source>
        <dbReference type="Proteomes" id="UP001595075"/>
    </source>
</evidence>
<comment type="caution">
    <text evidence="4">The sequence shown here is derived from an EMBL/GenBank/DDBJ whole genome shotgun (WGS) entry which is preliminary data.</text>
</comment>
<evidence type="ECO:0000256" key="2">
    <source>
        <dbReference type="ARBA" id="ARBA00023242"/>
    </source>
</evidence>
<keyword evidence="5" id="KW-1185">Reference proteome</keyword>